<organism evidence="1 2">
    <name type="scientific">Staurois parvus</name>
    <dbReference type="NCBI Taxonomy" id="386267"/>
    <lineage>
        <taxon>Eukaryota</taxon>
        <taxon>Metazoa</taxon>
        <taxon>Chordata</taxon>
        <taxon>Craniata</taxon>
        <taxon>Vertebrata</taxon>
        <taxon>Euteleostomi</taxon>
        <taxon>Amphibia</taxon>
        <taxon>Batrachia</taxon>
        <taxon>Anura</taxon>
        <taxon>Neobatrachia</taxon>
        <taxon>Ranoidea</taxon>
        <taxon>Ranidae</taxon>
        <taxon>Staurois</taxon>
    </lineage>
</organism>
<dbReference type="Proteomes" id="UP001162483">
    <property type="component" value="Unassembled WGS sequence"/>
</dbReference>
<proteinExistence type="predicted"/>
<gene>
    <name evidence="1" type="ORF">SPARVUS_LOCUS14430295</name>
</gene>
<sequence length="63" mass="7085">HSQPQLSITRSWTVITRRHPVISKDLRRGGELFCLLTVFPVSSGRLLWMASSVITVKHTDTAP</sequence>
<feature type="non-terminal residue" evidence="1">
    <location>
        <position position="1"/>
    </location>
</feature>
<reference evidence="1" key="1">
    <citation type="submission" date="2023-05" db="EMBL/GenBank/DDBJ databases">
        <authorList>
            <person name="Stuckert A."/>
        </authorList>
    </citation>
    <scope>NUCLEOTIDE SEQUENCE</scope>
</reference>
<evidence type="ECO:0000313" key="2">
    <source>
        <dbReference type="Proteomes" id="UP001162483"/>
    </source>
</evidence>
<comment type="caution">
    <text evidence="1">The sequence shown here is derived from an EMBL/GenBank/DDBJ whole genome shotgun (WGS) entry which is preliminary data.</text>
</comment>
<dbReference type="EMBL" id="CATNWA010018981">
    <property type="protein sequence ID" value="CAI9610572.1"/>
    <property type="molecule type" value="Genomic_DNA"/>
</dbReference>
<accession>A0ABN9GMB6</accession>
<protein>
    <submittedName>
        <fullName evidence="1">Uncharacterized protein</fullName>
    </submittedName>
</protein>
<evidence type="ECO:0000313" key="1">
    <source>
        <dbReference type="EMBL" id="CAI9610572.1"/>
    </source>
</evidence>
<keyword evidence="2" id="KW-1185">Reference proteome</keyword>
<name>A0ABN9GMB6_9NEOB</name>